<dbReference type="Gene3D" id="1.10.10.60">
    <property type="entry name" value="Homeodomain-like"/>
    <property type="match status" value="1"/>
</dbReference>
<evidence type="ECO:0000313" key="4">
    <source>
        <dbReference type="Proteomes" id="UP000218327"/>
    </source>
</evidence>
<evidence type="ECO:0000313" key="3">
    <source>
        <dbReference type="EMBL" id="PCJ28744.1"/>
    </source>
</evidence>
<dbReference type="EMBL" id="NVVJ01000001">
    <property type="protein sequence ID" value="PCJ28744.1"/>
    <property type="molecule type" value="Genomic_DNA"/>
</dbReference>
<feature type="domain" description="DNA binding HTH" evidence="2">
    <location>
        <begin position="253"/>
        <end position="289"/>
    </location>
</feature>
<reference evidence="4" key="1">
    <citation type="submission" date="2017-08" db="EMBL/GenBank/DDBJ databases">
        <title>A dynamic microbial community with high functional redundancy inhabits the cold, oxic subseafloor aquifer.</title>
        <authorList>
            <person name="Tully B.J."/>
            <person name="Wheat C.G."/>
            <person name="Glazer B.T."/>
            <person name="Huber J.A."/>
        </authorList>
    </citation>
    <scope>NUCLEOTIDE SEQUENCE [LARGE SCALE GENOMIC DNA]</scope>
</reference>
<feature type="transmembrane region" description="Helical" evidence="1">
    <location>
        <begin position="37"/>
        <end position="58"/>
    </location>
</feature>
<evidence type="ECO:0000256" key="1">
    <source>
        <dbReference type="SAM" id="Phobius"/>
    </source>
</evidence>
<dbReference type="Proteomes" id="UP000218327">
    <property type="component" value="Unassembled WGS sequence"/>
</dbReference>
<dbReference type="AlphaFoldDB" id="A0A2A5BAZ8"/>
<accession>A0A2A5BAZ8</accession>
<dbReference type="SUPFAM" id="SSF46689">
    <property type="entry name" value="Homeodomain-like"/>
    <property type="match status" value="1"/>
</dbReference>
<name>A0A2A5BAZ8_9GAMM</name>
<keyword evidence="1" id="KW-0812">Transmembrane</keyword>
<sequence>MEQEALVFLGAFAFAGVLFKLVILFNLSAKSKIAESFVVVCILFLIQNVSEFLAYFTYLPSEQVSRVFFHAYMISLYFIFPAVLILALTLVEYKHLRRAQIALYSISSLLTLAHFGGFVIAGVKFLGWTAISIQADYFWLASAFVMLSAISAIAVLVYHFLMNDSFEIRGRCKVNLLAFSPMFVIIIFVIISRFLGFESSLAVSLPLASMFFLLIMLLQSNGDIFWVSLRLKIILSVMTLKNINSLDEILLRIERVRIIEALRVCNGVQRSAAKLLSTPPSTLNKKIAKHNIIAEEFQGISVAQAFKIRRAV</sequence>
<dbReference type="Pfam" id="PF02954">
    <property type="entry name" value="HTH_8"/>
    <property type="match status" value="1"/>
</dbReference>
<feature type="transmembrane region" description="Helical" evidence="1">
    <location>
        <begin position="174"/>
        <end position="195"/>
    </location>
</feature>
<dbReference type="GO" id="GO:0043565">
    <property type="term" value="F:sequence-specific DNA binding"/>
    <property type="evidence" value="ECO:0007669"/>
    <property type="project" value="InterPro"/>
</dbReference>
<proteinExistence type="predicted"/>
<gene>
    <name evidence="3" type="ORF">COA96_00750</name>
</gene>
<feature type="transmembrane region" description="Helical" evidence="1">
    <location>
        <begin position="70"/>
        <end position="91"/>
    </location>
</feature>
<feature type="transmembrane region" description="Helical" evidence="1">
    <location>
        <begin position="137"/>
        <end position="162"/>
    </location>
</feature>
<feature type="transmembrane region" description="Helical" evidence="1">
    <location>
        <begin position="201"/>
        <end position="218"/>
    </location>
</feature>
<feature type="transmembrane region" description="Helical" evidence="1">
    <location>
        <begin position="6"/>
        <end position="25"/>
    </location>
</feature>
<keyword evidence="1" id="KW-1133">Transmembrane helix</keyword>
<evidence type="ECO:0000259" key="2">
    <source>
        <dbReference type="Pfam" id="PF02954"/>
    </source>
</evidence>
<feature type="transmembrane region" description="Helical" evidence="1">
    <location>
        <begin position="103"/>
        <end position="131"/>
    </location>
</feature>
<dbReference type="InterPro" id="IPR002197">
    <property type="entry name" value="HTH_Fis"/>
</dbReference>
<protein>
    <recommendedName>
        <fullName evidence="2">DNA binding HTH domain-containing protein</fullName>
    </recommendedName>
</protein>
<organism evidence="3 4">
    <name type="scientific">SAR86 cluster bacterium</name>
    <dbReference type="NCBI Taxonomy" id="2030880"/>
    <lineage>
        <taxon>Bacteria</taxon>
        <taxon>Pseudomonadati</taxon>
        <taxon>Pseudomonadota</taxon>
        <taxon>Gammaproteobacteria</taxon>
        <taxon>SAR86 cluster</taxon>
    </lineage>
</organism>
<dbReference type="InterPro" id="IPR009057">
    <property type="entry name" value="Homeodomain-like_sf"/>
</dbReference>
<keyword evidence="1" id="KW-0472">Membrane</keyword>
<comment type="caution">
    <text evidence="3">The sequence shown here is derived from an EMBL/GenBank/DDBJ whole genome shotgun (WGS) entry which is preliminary data.</text>
</comment>